<keyword evidence="1" id="KW-1133">Transmembrane helix</keyword>
<dbReference type="Proteomes" id="UP000549971">
    <property type="component" value="Unassembled WGS sequence"/>
</dbReference>
<feature type="transmembrane region" description="Helical" evidence="1">
    <location>
        <begin position="12"/>
        <end position="30"/>
    </location>
</feature>
<comment type="caution">
    <text evidence="2">The sequence shown here is derived from an EMBL/GenBank/DDBJ whole genome shotgun (WGS) entry which is preliminary data.</text>
</comment>
<keyword evidence="3" id="KW-1185">Reference proteome</keyword>
<dbReference type="RefSeq" id="WP_238356044.1">
    <property type="nucleotide sequence ID" value="NZ_JACHMY010000001.1"/>
</dbReference>
<feature type="transmembrane region" description="Helical" evidence="1">
    <location>
        <begin position="36"/>
        <end position="58"/>
    </location>
</feature>
<feature type="transmembrane region" description="Helical" evidence="1">
    <location>
        <begin position="79"/>
        <end position="99"/>
    </location>
</feature>
<gene>
    <name evidence="2" type="ORF">HDA39_002684</name>
</gene>
<organism evidence="2 3">
    <name type="scientific">Kribbella italica</name>
    <dbReference type="NCBI Taxonomy" id="1540520"/>
    <lineage>
        <taxon>Bacteria</taxon>
        <taxon>Bacillati</taxon>
        <taxon>Actinomycetota</taxon>
        <taxon>Actinomycetes</taxon>
        <taxon>Propionibacteriales</taxon>
        <taxon>Kribbellaceae</taxon>
        <taxon>Kribbella</taxon>
    </lineage>
</organism>
<dbReference type="AlphaFoldDB" id="A0A7W9MU90"/>
<proteinExistence type="predicted"/>
<keyword evidence="1" id="KW-0472">Membrane</keyword>
<reference evidence="2 3" key="1">
    <citation type="submission" date="2020-08" db="EMBL/GenBank/DDBJ databases">
        <title>Sequencing the genomes of 1000 actinobacteria strains.</title>
        <authorList>
            <person name="Klenk H.-P."/>
        </authorList>
    </citation>
    <scope>NUCLEOTIDE SEQUENCE [LARGE SCALE GENOMIC DNA]</scope>
    <source>
        <strain evidence="2 3">DSM 28967</strain>
    </source>
</reference>
<keyword evidence="1" id="KW-0812">Transmembrane</keyword>
<name>A0A7W9MU90_9ACTN</name>
<dbReference type="EMBL" id="JACHMY010000001">
    <property type="protein sequence ID" value="MBB5835950.1"/>
    <property type="molecule type" value="Genomic_DNA"/>
</dbReference>
<evidence type="ECO:0000313" key="2">
    <source>
        <dbReference type="EMBL" id="MBB5835950.1"/>
    </source>
</evidence>
<protein>
    <submittedName>
        <fullName evidence="2">Uncharacterized protein</fullName>
    </submittedName>
</protein>
<accession>A0A7W9MU90</accession>
<evidence type="ECO:0000256" key="1">
    <source>
        <dbReference type="SAM" id="Phobius"/>
    </source>
</evidence>
<evidence type="ECO:0000313" key="3">
    <source>
        <dbReference type="Proteomes" id="UP000549971"/>
    </source>
</evidence>
<sequence length="155" mass="17262">MRKVSSRMRSLAVLELINIALIGWFVFSALDAPRTAANLAGYCATAILLAVGASYWLVKLGQVRAGLPRLPHAMTFRRLRLVCALVVLAAAILVASALANPPSEYVAGLVLLLLAAAEYVNYFHWQLMYDNRTDLTRLSRTGRLARAHLWRDLWR</sequence>
<feature type="transmembrane region" description="Helical" evidence="1">
    <location>
        <begin position="105"/>
        <end position="123"/>
    </location>
</feature>